<feature type="domain" description="HTH araC/xylS-type" evidence="4">
    <location>
        <begin position="243"/>
        <end position="338"/>
    </location>
</feature>
<accession>A0A371WZ17</accession>
<dbReference type="Proteomes" id="UP000264310">
    <property type="component" value="Unassembled WGS sequence"/>
</dbReference>
<dbReference type="PANTHER" id="PTHR47894">
    <property type="entry name" value="HTH-TYPE TRANSCRIPTIONAL REGULATOR GADX"/>
    <property type="match status" value="1"/>
</dbReference>
<dbReference type="AlphaFoldDB" id="A0A371WZ17"/>
<proteinExistence type="predicted"/>
<dbReference type="PANTHER" id="PTHR47894:SF4">
    <property type="entry name" value="HTH-TYPE TRANSCRIPTIONAL REGULATOR GADX"/>
    <property type="match status" value="1"/>
</dbReference>
<dbReference type="SMART" id="SM00342">
    <property type="entry name" value="HTH_ARAC"/>
    <property type="match status" value="1"/>
</dbReference>
<dbReference type="Pfam" id="PF12625">
    <property type="entry name" value="Arabinose_bd"/>
    <property type="match status" value="1"/>
</dbReference>
<evidence type="ECO:0000256" key="2">
    <source>
        <dbReference type="ARBA" id="ARBA00023125"/>
    </source>
</evidence>
<dbReference type="GO" id="GO:0003700">
    <property type="term" value="F:DNA-binding transcription factor activity"/>
    <property type="evidence" value="ECO:0007669"/>
    <property type="project" value="InterPro"/>
</dbReference>
<keyword evidence="6" id="KW-1185">Reference proteome</keyword>
<protein>
    <submittedName>
        <fullName evidence="5">AraC family transcriptional regulator</fullName>
    </submittedName>
</protein>
<reference evidence="5 6" key="1">
    <citation type="submission" date="2018-08" db="EMBL/GenBank/DDBJ databases">
        <title>Fulvimarina sp. 85, whole genome shotgun sequence.</title>
        <authorList>
            <person name="Tuo L."/>
        </authorList>
    </citation>
    <scope>NUCLEOTIDE SEQUENCE [LARGE SCALE GENOMIC DNA]</scope>
    <source>
        <strain evidence="5 6">85</strain>
    </source>
</reference>
<evidence type="ECO:0000256" key="1">
    <source>
        <dbReference type="ARBA" id="ARBA00023015"/>
    </source>
</evidence>
<sequence>MKAEGRSDQGIPTVRVSVLLGILEPLDIDTPKLRALLKRNSISPSQLDDPYSRIPLGRFVSLFEDLAIVLDRPFLGAEVGNRYQAADMGPIGILFSISSSLRIGFERFSRYLSAFATSTDISLIPEGDDLLWTYRIGDPAIWPRRQDAEYAISATCQMIRDYLGESWRPVAVHFEHAEPPDAQSLGRLFKAPMRFAQPTNAVVFRQDQADRVTRREDRAMVAVLERHIRDLMATASDHHSVSDSVRSYIAMYIGHASVTLPAIADALGIPARTLQRQLTREGTSIRALVREERERLALRLLHEGNPQLSTLADTLGYSAPTAFSRAFKTWTGRRPKRG</sequence>
<evidence type="ECO:0000313" key="5">
    <source>
        <dbReference type="EMBL" id="RFC62228.1"/>
    </source>
</evidence>
<comment type="caution">
    <text evidence="5">The sequence shown here is derived from an EMBL/GenBank/DDBJ whole genome shotgun (WGS) entry which is preliminary data.</text>
</comment>
<keyword evidence="2" id="KW-0238">DNA-binding</keyword>
<dbReference type="InterPro" id="IPR018060">
    <property type="entry name" value="HTH_AraC"/>
</dbReference>
<evidence type="ECO:0000256" key="3">
    <source>
        <dbReference type="ARBA" id="ARBA00023163"/>
    </source>
</evidence>
<dbReference type="Pfam" id="PF12833">
    <property type="entry name" value="HTH_18"/>
    <property type="match status" value="1"/>
</dbReference>
<gene>
    <name evidence="5" type="ORF">DYI37_17120</name>
</gene>
<dbReference type="GO" id="GO:0005829">
    <property type="term" value="C:cytosol"/>
    <property type="evidence" value="ECO:0007669"/>
    <property type="project" value="TreeGrafter"/>
</dbReference>
<dbReference type="SUPFAM" id="SSF46689">
    <property type="entry name" value="Homeodomain-like"/>
    <property type="match status" value="1"/>
</dbReference>
<name>A0A371WZ17_9HYPH</name>
<dbReference type="EMBL" id="QURL01000008">
    <property type="protein sequence ID" value="RFC62228.1"/>
    <property type="molecule type" value="Genomic_DNA"/>
</dbReference>
<dbReference type="InterPro" id="IPR009057">
    <property type="entry name" value="Homeodomain-like_sf"/>
</dbReference>
<evidence type="ECO:0000259" key="4">
    <source>
        <dbReference type="PROSITE" id="PS01124"/>
    </source>
</evidence>
<dbReference type="Gene3D" id="1.10.10.60">
    <property type="entry name" value="Homeodomain-like"/>
    <property type="match status" value="1"/>
</dbReference>
<keyword evidence="3" id="KW-0804">Transcription</keyword>
<evidence type="ECO:0000313" key="6">
    <source>
        <dbReference type="Proteomes" id="UP000264310"/>
    </source>
</evidence>
<organism evidence="5 6">
    <name type="scientific">Fulvimarina endophytica</name>
    <dbReference type="NCBI Taxonomy" id="2293836"/>
    <lineage>
        <taxon>Bacteria</taxon>
        <taxon>Pseudomonadati</taxon>
        <taxon>Pseudomonadota</taxon>
        <taxon>Alphaproteobacteria</taxon>
        <taxon>Hyphomicrobiales</taxon>
        <taxon>Aurantimonadaceae</taxon>
        <taxon>Fulvimarina</taxon>
    </lineage>
</organism>
<dbReference type="InterPro" id="IPR032687">
    <property type="entry name" value="AraC-type_N"/>
</dbReference>
<keyword evidence="1" id="KW-0805">Transcription regulation</keyword>
<dbReference type="GO" id="GO:0000976">
    <property type="term" value="F:transcription cis-regulatory region binding"/>
    <property type="evidence" value="ECO:0007669"/>
    <property type="project" value="TreeGrafter"/>
</dbReference>
<dbReference type="PROSITE" id="PS01124">
    <property type="entry name" value="HTH_ARAC_FAMILY_2"/>
    <property type="match status" value="1"/>
</dbReference>